<gene>
    <name evidence="6" type="ORF">FG385_30175</name>
</gene>
<reference evidence="6 7" key="1">
    <citation type="submission" date="2019-06" db="EMBL/GenBank/DDBJ databases">
        <title>Amycolatopsis alkalitolerans sp. nov., isolated from Gastrodia elata Blume.</title>
        <authorList>
            <person name="Narsing Rao M.P."/>
            <person name="Li W.J."/>
        </authorList>
    </citation>
    <scope>NUCLEOTIDE SEQUENCE [LARGE SCALE GENOMIC DNA]</scope>
    <source>
        <strain evidence="6 7">SYSUP0005</strain>
    </source>
</reference>
<keyword evidence="3" id="KW-0328">Glycosyltransferase</keyword>
<dbReference type="OrthoDB" id="9771846at2"/>
<comment type="similarity">
    <text evidence="2">Belongs to the glycosyltransferase 2 family.</text>
</comment>
<dbReference type="Gene3D" id="3.90.550.10">
    <property type="entry name" value="Spore Coat Polysaccharide Biosynthesis Protein SpsA, Chain A"/>
    <property type="match status" value="1"/>
</dbReference>
<sequence>MTTSSGTSRIVLAVTEVSSTVVVVTWRGAGHITACLDALAAQDRPHRTLVVDNASDDGTARLLAEHPSKPQVVRLPRNAGYAGAMAAALSLVDTPLMAWLNDDAVPDPAWLGTLEDALGTAAAASARLDRPDGAPQSVGVRLTADGYGADALGEPVFGFCGGAALVRTGILRAVGGVPASFFCYYEDTDTAWRLRLAGHEILAVPAARVTHRHGVSTQPGSPRFHRWNERNRLLMLLRCAPAAVAARELARFAAITAALPLRRNPPRAGNFRLSLRARVLAEVLLRLPATLRARRRIGRFATIGRGQVWRNWTPR</sequence>
<comment type="caution">
    <text evidence="6">The sequence shown here is derived from an EMBL/GenBank/DDBJ whole genome shotgun (WGS) entry which is preliminary data.</text>
</comment>
<keyword evidence="4 6" id="KW-0808">Transferase</keyword>
<proteinExistence type="inferred from homology"/>
<dbReference type="InterPro" id="IPR001173">
    <property type="entry name" value="Glyco_trans_2-like"/>
</dbReference>
<dbReference type="PANTHER" id="PTHR43179">
    <property type="entry name" value="RHAMNOSYLTRANSFERASE WBBL"/>
    <property type="match status" value="1"/>
</dbReference>
<feature type="domain" description="Glycosyltransferase 2-like" evidence="5">
    <location>
        <begin position="20"/>
        <end position="173"/>
    </location>
</feature>
<dbReference type="Pfam" id="PF00535">
    <property type="entry name" value="Glycos_transf_2"/>
    <property type="match status" value="1"/>
</dbReference>
<evidence type="ECO:0000256" key="2">
    <source>
        <dbReference type="ARBA" id="ARBA00006739"/>
    </source>
</evidence>
<protein>
    <submittedName>
        <fullName evidence="6">Glycosyltransferase</fullName>
    </submittedName>
</protein>
<keyword evidence="7" id="KW-1185">Reference proteome</keyword>
<dbReference type="SUPFAM" id="SSF53448">
    <property type="entry name" value="Nucleotide-diphospho-sugar transferases"/>
    <property type="match status" value="1"/>
</dbReference>
<evidence type="ECO:0000259" key="5">
    <source>
        <dbReference type="Pfam" id="PF00535"/>
    </source>
</evidence>
<name>A0A5C4LQJ5_9PSEU</name>
<comment type="pathway">
    <text evidence="1">Cell wall biogenesis; cell wall polysaccharide biosynthesis.</text>
</comment>
<organism evidence="6 7">
    <name type="scientific">Amycolatopsis alkalitolerans</name>
    <dbReference type="NCBI Taxonomy" id="2547244"/>
    <lineage>
        <taxon>Bacteria</taxon>
        <taxon>Bacillati</taxon>
        <taxon>Actinomycetota</taxon>
        <taxon>Actinomycetes</taxon>
        <taxon>Pseudonocardiales</taxon>
        <taxon>Pseudonocardiaceae</taxon>
        <taxon>Amycolatopsis</taxon>
    </lineage>
</organism>
<dbReference type="EMBL" id="VDFW01000040">
    <property type="protein sequence ID" value="TNC20823.1"/>
    <property type="molecule type" value="Genomic_DNA"/>
</dbReference>
<accession>A0A5C4LQJ5</accession>
<evidence type="ECO:0000256" key="4">
    <source>
        <dbReference type="ARBA" id="ARBA00022679"/>
    </source>
</evidence>
<evidence type="ECO:0000313" key="6">
    <source>
        <dbReference type="EMBL" id="TNC20823.1"/>
    </source>
</evidence>
<evidence type="ECO:0000313" key="7">
    <source>
        <dbReference type="Proteomes" id="UP000305546"/>
    </source>
</evidence>
<dbReference type="AlphaFoldDB" id="A0A5C4LQJ5"/>
<evidence type="ECO:0000256" key="3">
    <source>
        <dbReference type="ARBA" id="ARBA00022676"/>
    </source>
</evidence>
<dbReference type="Proteomes" id="UP000305546">
    <property type="component" value="Unassembled WGS sequence"/>
</dbReference>
<dbReference type="InterPro" id="IPR029044">
    <property type="entry name" value="Nucleotide-diphossugar_trans"/>
</dbReference>
<evidence type="ECO:0000256" key="1">
    <source>
        <dbReference type="ARBA" id="ARBA00004776"/>
    </source>
</evidence>
<dbReference type="GO" id="GO:0016757">
    <property type="term" value="F:glycosyltransferase activity"/>
    <property type="evidence" value="ECO:0007669"/>
    <property type="project" value="UniProtKB-KW"/>
</dbReference>
<dbReference type="PANTHER" id="PTHR43179:SF12">
    <property type="entry name" value="GALACTOFURANOSYLTRANSFERASE GLFT2"/>
    <property type="match status" value="1"/>
</dbReference>